<dbReference type="SUPFAM" id="SSF53098">
    <property type="entry name" value="Ribonuclease H-like"/>
    <property type="match status" value="1"/>
</dbReference>
<protein>
    <submittedName>
        <fullName evidence="2">Retrovirus-related Pol polyprotein</fullName>
    </submittedName>
</protein>
<sequence length="124" mass="14527">MEKIVAKFGVPLKIITDQGKQFESTIFNKLQQGLDIENARTSASHQPSNGIVERHVKTLKERLKFLCHVDTSQWDQKMQHALRAIRFYKYFSTVFSPFELLTSHQQRTKSDAKFYIYQIESSRS</sequence>
<dbReference type="PANTHER" id="PTHR37984:SF5">
    <property type="entry name" value="PROTEIN NYNRIN-LIKE"/>
    <property type="match status" value="1"/>
</dbReference>
<keyword evidence="3" id="KW-1185">Reference proteome</keyword>
<proteinExistence type="predicted"/>
<dbReference type="InterPro" id="IPR001584">
    <property type="entry name" value="Integrase_cat-core"/>
</dbReference>
<dbReference type="GO" id="GO:0003676">
    <property type="term" value="F:nucleic acid binding"/>
    <property type="evidence" value="ECO:0007669"/>
    <property type="project" value="InterPro"/>
</dbReference>
<dbReference type="PROSITE" id="PS50994">
    <property type="entry name" value="INTEGRASE"/>
    <property type="match status" value="1"/>
</dbReference>
<name>A0A0C2MQS2_THEKT</name>
<dbReference type="OrthoDB" id="6079421at2759"/>
<dbReference type="InterPro" id="IPR012337">
    <property type="entry name" value="RNaseH-like_sf"/>
</dbReference>
<dbReference type="GO" id="GO:0015074">
    <property type="term" value="P:DNA integration"/>
    <property type="evidence" value="ECO:0007669"/>
    <property type="project" value="InterPro"/>
</dbReference>
<gene>
    <name evidence="2" type="ORF">RF11_01901</name>
</gene>
<evidence type="ECO:0000313" key="3">
    <source>
        <dbReference type="Proteomes" id="UP000031668"/>
    </source>
</evidence>
<accession>A0A0C2MQS2</accession>
<comment type="caution">
    <text evidence="2">The sequence shown here is derived from an EMBL/GenBank/DDBJ whole genome shotgun (WGS) entry which is preliminary data.</text>
</comment>
<organism evidence="2 3">
    <name type="scientific">Thelohanellus kitauei</name>
    <name type="common">Myxosporean</name>
    <dbReference type="NCBI Taxonomy" id="669202"/>
    <lineage>
        <taxon>Eukaryota</taxon>
        <taxon>Metazoa</taxon>
        <taxon>Cnidaria</taxon>
        <taxon>Myxozoa</taxon>
        <taxon>Myxosporea</taxon>
        <taxon>Bivalvulida</taxon>
        <taxon>Platysporina</taxon>
        <taxon>Myxobolidae</taxon>
        <taxon>Thelohanellus</taxon>
    </lineage>
</organism>
<dbReference type="Proteomes" id="UP000031668">
    <property type="component" value="Unassembled WGS sequence"/>
</dbReference>
<dbReference type="EMBL" id="JWZT01003493">
    <property type="protein sequence ID" value="KII66635.1"/>
    <property type="molecule type" value="Genomic_DNA"/>
</dbReference>
<feature type="domain" description="Integrase catalytic" evidence="1">
    <location>
        <begin position="1"/>
        <end position="105"/>
    </location>
</feature>
<dbReference type="InterPro" id="IPR050951">
    <property type="entry name" value="Retrovirus_Pol_polyprotein"/>
</dbReference>
<dbReference type="InterPro" id="IPR036397">
    <property type="entry name" value="RNaseH_sf"/>
</dbReference>
<dbReference type="Gene3D" id="3.30.420.10">
    <property type="entry name" value="Ribonuclease H-like superfamily/Ribonuclease H"/>
    <property type="match status" value="1"/>
</dbReference>
<dbReference type="AlphaFoldDB" id="A0A0C2MQS2"/>
<evidence type="ECO:0000259" key="1">
    <source>
        <dbReference type="PROSITE" id="PS50994"/>
    </source>
</evidence>
<evidence type="ECO:0000313" key="2">
    <source>
        <dbReference type="EMBL" id="KII66635.1"/>
    </source>
</evidence>
<dbReference type="PANTHER" id="PTHR37984">
    <property type="entry name" value="PROTEIN CBG26694"/>
    <property type="match status" value="1"/>
</dbReference>
<reference evidence="2 3" key="1">
    <citation type="journal article" date="2014" name="Genome Biol. Evol.">
        <title>The genome of the myxosporean Thelohanellus kitauei shows adaptations to nutrient acquisition within its fish host.</title>
        <authorList>
            <person name="Yang Y."/>
            <person name="Xiong J."/>
            <person name="Zhou Z."/>
            <person name="Huo F."/>
            <person name="Miao W."/>
            <person name="Ran C."/>
            <person name="Liu Y."/>
            <person name="Zhang J."/>
            <person name="Feng J."/>
            <person name="Wang M."/>
            <person name="Wang M."/>
            <person name="Wang L."/>
            <person name="Yao B."/>
        </authorList>
    </citation>
    <scope>NUCLEOTIDE SEQUENCE [LARGE SCALE GENOMIC DNA]</scope>
    <source>
        <strain evidence="2">Wuqing</strain>
    </source>
</reference>